<accession>A0A087T1T7</accession>
<reference evidence="3 4" key="1">
    <citation type="submission" date="2013-11" db="EMBL/GenBank/DDBJ databases">
        <title>Genome sequencing of Stegodyphus mimosarum.</title>
        <authorList>
            <person name="Bechsgaard J."/>
        </authorList>
    </citation>
    <scope>NUCLEOTIDE SEQUENCE [LARGE SCALE GENOMIC DNA]</scope>
</reference>
<dbReference type="AlphaFoldDB" id="A0A087T1T7"/>
<dbReference type="PANTHER" id="PTHR33064">
    <property type="entry name" value="POL PROTEIN"/>
    <property type="match status" value="1"/>
</dbReference>
<feature type="region of interest" description="Disordered" evidence="1">
    <location>
        <begin position="1"/>
        <end position="20"/>
    </location>
</feature>
<dbReference type="SUPFAM" id="SSF56672">
    <property type="entry name" value="DNA/RNA polymerases"/>
    <property type="match status" value="1"/>
</dbReference>
<protein>
    <submittedName>
        <fullName evidence="3">Retrovirus-related Pol polyprotein from transposon 17.6</fullName>
    </submittedName>
</protein>
<dbReference type="EMBL" id="KK113012">
    <property type="protein sequence ID" value="KFM59076.1"/>
    <property type="molecule type" value="Genomic_DNA"/>
</dbReference>
<dbReference type="InterPro" id="IPR043128">
    <property type="entry name" value="Rev_trsase/Diguanyl_cyclase"/>
</dbReference>
<evidence type="ECO:0000259" key="2">
    <source>
        <dbReference type="PROSITE" id="PS50878"/>
    </source>
</evidence>
<keyword evidence="4" id="KW-1185">Reference proteome</keyword>
<dbReference type="OrthoDB" id="6432507at2759"/>
<dbReference type="InterPro" id="IPR051320">
    <property type="entry name" value="Viral_Replic_Matur_Polypro"/>
</dbReference>
<feature type="non-terminal residue" evidence="3">
    <location>
        <position position="185"/>
    </location>
</feature>
<dbReference type="Proteomes" id="UP000054359">
    <property type="component" value="Unassembled WGS sequence"/>
</dbReference>
<dbReference type="GO" id="GO:0071897">
    <property type="term" value="P:DNA biosynthetic process"/>
    <property type="evidence" value="ECO:0007669"/>
    <property type="project" value="UniProtKB-ARBA"/>
</dbReference>
<evidence type="ECO:0000313" key="4">
    <source>
        <dbReference type="Proteomes" id="UP000054359"/>
    </source>
</evidence>
<evidence type="ECO:0000256" key="1">
    <source>
        <dbReference type="SAM" id="MobiDB-lite"/>
    </source>
</evidence>
<dbReference type="InterPro" id="IPR000477">
    <property type="entry name" value="RT_dom"/>
</dbReference>
<dbReference type="CDD" id="cd01647">
    <property type="entry name" value="RT_LTR"/>
    <property type="match status" value="1"/>
</dbReference>
<evidence type="ECO:0000313" key="3">
    <source>
        <dbReference type="EMBL" id="KFM59076.1"/>
    </source>
</evidence>
<dbReference type="STRING" id="407821.A0A087T1T7"/>
<organism evidence="3 4">
    <name type="scientific">Stegodyphus mimosarum</name>
    <name type="common">African social velvet spider</name>
    <dbReference type="NCBI Taxonomy" id="407821"/>
    <lineage>
        <taxon>Eukaryota</taxon>
        <taxon>Metazoa</taxon>
        <taxon>Ecdysozoa</taxon>
        <taxon>Arthropoda</taxon>
        <taxon>Chelicerata</taxon>
        <taxon>Arachnida</taxon>
        <taxon>Araneae</taxon>
        <taxon>Araneomorphae</taxon>
        <taxon>Entelegynae</taxon>
        <taxon>Eresoidea</taxon>
        <taxon>Eresidae</taxon>
        <taxon>Stegodyphus</taxon>
    </lineage>
</organism>
<dbReference type="FunFam" id="3.30.70.270:FF:000003">
    <property type="entry name" value="Transposon Ty3-G Gag-Pol polyprotein"/>
    <property type="match status" value="1"/>
</dbReference>
<gene>
    <name evidence="3" type="ORF">X975_09435</name>
</gene>
<name>A0A087T1T7_STEMI</name>
<proteinExistence type="predicted"/>
<dbReference type="PANTHER" id="PTHR33064:SF37">
    <property type="entry name" value="RIBONUCLEASE H"/>
    <property type="match status" value="1"/>
</dbReference>
<dbReference type="Gene3D" id="3.30.70.270">
    <property type="match status" value="1"/>
</dbReference>
<dbReference type="InterPro" id="IPR043502">
    <property type="entry name" value="DNA/RNA_pol_sf"/>
</dbReference>
<dbReference type="Pfam" id="PF00078">
    <property type="entry name" value="RVT_1"/>
    <property type="match status" value="1"/>
</dbReference>
<sequence>MDGKIDAVENKDEHIEERVSSVKEQIEERVSSVKEQIEGRVIEQQIDDKVEIHPDDREKTAFTTGQGLWQLEVIPFGICNGPATFKHFMETVSKCPSYEACLIYLDDILIVGKSFREHLKHLRKVLQKLKEANLKLSPAKCKLFRQEVTYLGHVISTEGVRTDPENVSAVKDCRRLENGPKISTN</sequence>
<dbReference type="OMA" id="DESSHYI"/>
<feature type="domain" description="Reverse transcriptase" evidence="2">
    <location>
        <begin position="1"/>
        <end position="155"/>
    </location>
</feature>
<dbReference type="PROSITE" id="PS50878">
    <property type="entry name" value="RT_POL"/>
    <property type="match status" value="1"/>
</dbReference>